<dbReference type="EMBL" id="JBHSNP010000028">
    <property type="protein sequence ID" value="MFC5604704.1"/>
    <property type="molecule type" value="Genomic_DNA"/>
</dbReference>
<dbReference type="SUPFAM" id="SSF50249">
    <property type="entry name" value="Nucleic acid-binding proteins"/>
    <property type="match status" value="1"/>
</dbReference>
<organism evidence="3 4">
    <name type="scientific">Sporosarcina koreensis</name>
    <dbReference type="NCBI Taxonomy" id="334735"/>
    <lineage>
        <taxon>Bacteria</taxon>
        <taxon>Bacillati</taxon>
        <taxon>Bacillota</taxon>
        <taxon>Bacilli</taxon>
        <taxon>Bacillales</taxon>
        <taxon>Caryophanaceae</taxon>
        <taxon>Sporosarcina</taxon>
    </lineage>
</organism>
<dbReference type="InterPro" id="IPR012340">
    <property type="entry name" value="NA-bd_OB-fold"/>
</dbReference>
<dbReference type="Pfam" id="PF01796">
    <property type="entry name" value="OB_ChsH2_C"/>
    <property type="match status" value="1"/>
</dbReference>
<dbReference type="Gene3D" id="6.10.30.10">
    <property type="match status" value="1"/>
</dbReference>
<dbReference type="PANTHER" id="PTHR34075:SF5">
    <property type="entry name" value="BLR3430 PROTEIN"/>
    <property type="match status" value="1"/>
</dbReference>
<gene>
    <name evidence="3" type="ORF">ACFPTP_15825</name>
</gene>
<dbReference type="InterPro" id="IPR022002">
    <property type="entry name" value="ChsH2_Znr"/>
</dbReference>
<comment type="caution">
    <text evidence="3">The sequence shown here is derived from an EMBL/GenBank/DDBJ whole genome shotgun (WGS) entry which is preliminary data.</text>
</comment>
<evidence type="ECO:0000313" key="3">
    <source>
        <dbReference type="EMBL" id="MFC5604704.1"/>
    </source>
</evidence>
<evidence type="ECO:0000259" key="1">
    <source>
        <dbReference type="Pfam" id="PF01796"/>
    </source>
</evidence>
<sequence>MTDDGREATPVMDGLWKVQEDGQPKLIGSRCTSCGEVFFPKKEMNFCAHCHKNTVSEIAFSGAGRLIAFTKVERQPAGGFYKGKVPYLYGIVQLEEGVNIYSHLIEDSSLAIGGKVELVIDKFYEEADYRDVMIFKFQAKQSLEGMGRDE</sequence>
<dbReference type="InterPro" id="IPR002878">
    <property type="entry name" value="ChsH2_C"/>
</dbReference>
<dbReference type="RefSeq" id="WP_381446741.1">
    <property type="nucleotide sequence ID" value="NZ_JBHSNP010000028.1"/>
</dbReference>
<feature type="domain" description="ChsH2 rubredoxin-like zinc ribbon" evidence="2">
    <location>
        <begin position="23"/>
        <end position="51"/>
    </location>
</feature>
<protein>
    <submittedName>
        <fullName evidence="3">Zn-ribbon domain-containing OB-fold protein</fullName>
    </submittedName>
</protein>
<dbReference type="Pfam" id="PF12172">
    <property type="entry name" value="zf-ChsH2"/>
    <property type="match status" value="1"/>
</dbReference>
<proteinExistence type="predicted"/>
<name>A0ABW0U3A7_9BACL</name>
<accession>A0ABW0U3A7</accession>
<reference evidence="4" key="1">
    <citation type="journal article" date="2019" name="Int. J. Syst. Evol. Microbiol.">
        <title>The Global Catalogue of Microorganisms (GCM) 10K type strain sequencing project: providing services to taxonomists for standard genome sequencing and annotation.</title>
        <authorList>
            <consortium name="The Broad Institute Genomics Platform"/>
            <consortium name="The Broad Institute Genome Sequencing Center for Infectious Disease"/>
            <person name="Wu L."/>
            <person name="Ma J."/>
        </authorList>
    </citation>
    <scope>NUCLEOTIDE SEQUENCE [LARGE SCALE GENOMIC DNA]</scope>
    <source>
        <strain evidence="4">KACC 11299</strain>
    </source>
</reference>
<dbReference type="InterPro" id="IPR052513">
    <property type="entry name" value="Thioester_dehydratase-like"/>
</dbReference>
<keyword evidence="4" id="KW-1185">Reference proteome</keyword>
<dbReference type="Proteomes" id="UP001596071">
    <property type="component" value="Unassembled WGS sequence"/>
</dbReference>
<dbReference type="PANTHER" id="PTHR34075">
    <property type="entry name" value="BLR3430 PROTEIN"/>
    <property type="match status" value="1"/>
</dbReference>
<evidence type="ECO:0000313" key="4">
    <source>
        <dbReference type="Proteomes" id="UP001596071"/>
    </source>
</evidence>
<evidence type="ECO:0000259" key="2">
    <source>
        <dbReference type="Pfam" id="PF12172"/>
    </source>
</evidence>
<feature type="domain" description="ChsH2 C-terminal OB-fold" evidence="1">
    <location>
        <begin position="59"/>
        <end position="120"/>
    </location>
</feature>